<dbReference type="NCBIfam" id="TIGR01409">
    <property type="entry name" value="TAT_signal_seq"/>
    <property type="match status" value="1"/>
</dbReference>
<evidence type="ECO:0000313" key="2">
    <source>
        <dbReference type="Proteomes" id="UP000232883"/>
    </source>
</evidence>
<sequence>MENVNKFTQVTSSVAHAQRRSFLRTVGAAAVTGGLLTACSTADMQVSPNGGRAAGDVITLPGGDLGILNYAFVLEQIESRFYELVLANPYENMTAMEMQLFQDLRNHEVTHRAFYRAALGSAGIPDLTLDFSDINFRQRTNVMEAARMFAEIGTAAYNGGGKYLTDPENLAVAGKIVSVEARHVSIIREMEYMNQTAFSGDNIVIEGLFIKLEPMEVLPKAQKYVRETIDAHNLPTAVA</sequence>
<name>A0A2K8Z3V5_9BACT</name>
<organism evidence="1 2">
    <name type="scientific">Spirosoma pollinicola</name>
    <dbReference type="NCBI Taxonomy" id="2057025"/>
    <lineage>
        <taxon>Bacteria</taxon>
        <taxon>Pseudomonadati</taxon>
        <taxon>Bacteroidota</taxon>
        <taxon>Cytophagia</taxon>
        <taxon>Cytophagales</taxon>
        <taxon>Cytophagaceae</taxon>
        <taxon>Spirosoma</taxon>
    </lineage>
</organism>
<dbReference type="SUPFAM" id="SSF47240">
    <property type="entry name" value="Ferritin-like"/>
    <property type="match status" value="1"/>
</dbReference>
<accession>A0A2K8Z3V5</accession>
<protein>
    <recommendedName>
        <fullName evidence="3">Tat (Twin-arginine translocation) pathway signal sequence containing protein</fullName>
    </recommendedName>
</protein>
<proteinExistence type="predicted"/>
<evidence type="ECO:0000313" key="1">
    <source>
        <dbReference type="EMBL" id="AUD04555.1"/>
    </source>
</evidence>
<dbReference type="Proteomes" id="UP000232883">
    <property type="component" value="Chromosome"/>
</dbReference>
<reference evidence="1 2" key="1">
    <citation type="submission" date="2017-11" db="EMBL/GenBank/DDBJ databases">
        <title>Taxonomic description and genome sequences of Spirosoma HA7 sp. nov., isolated from pollen microhabitat of Corylus avellana.</title>
        <authorList>
            <person name="Ambika Manirajan B."/>
            <person name="Suarez C."/>
            <person name="Ratering S."/>
            <person name="Geissler-Plaum R."/>
            <person name="Cardinale M."/>
            <person name="Sylvia S."/>
        </authorList>
    </citation>
    <scope>NUCLEOTIDE SEQUENCE [LARGE SCALE GENOMIC DNA]</scope>
    <source>
        <strain evidence="1 2">HA7</strain>
    </source>
</reference>
<keyword evidence="2" id="KW-1185">Reference proteome</keyword>
<dbReference type="InterPro" id="IPR009078">
    <property type="entry name" value="Ferritin-like_SF"/>
</dbReference>
<gene>
    <name evidence="1" type="ORF">CWM47_23535</name>
</gene>
<dbReference type="InterPro" id="IPR019546">
    <property type="entry name" value="TAT_signal_bac_arc"/>
</dbReference>
<dbReference type="EMBL" id="CP025096">
    <property type="protein sequence ID" value="AUD04555.1"/>
    <property type="molecule type" value="Genomic_DNA"/>
</dbReference>
<dbReference type="KEGG" id="spir:CWM47_23535"/>
<dbReference type="Pfam" id="PF13668">
    <property type="entry name" value="Ferritin_2"/>
    <property type="match status" value="1"/>
</dbReference>
<evidence type="ECO:0008006" key="3">
    <source>
        <dbReference type="Google" id="ProtNLM"/>
    </source>
</evidence>
<dbReference type="OrthoDB" id="954262at2"/>
<dbReference type="AlphaFoldDB" id="A0A2K8Z3V5"/>
<dbReference type="RefSeq" id="WP_100990620.1">
    <property type="nucleotide sequence ID" value="NZ_CP025096.1"/>
</dbReference>